<comment type="caution">
    <text evidence="2">The sequence shown here is derived from an EMBL/GenBank/DDBJ whole genome shotgun (WGS) entry which is preliminary data.</text>
</comment>
<evidence type="ECO:0000256" key="1">
    <source>
        <dbReference type="ARBA" id="ARBA00022821"/>
    </source>
</evidence>
<protein>
    <submittedName>
        <fullName evidence="2">Disease resistance protein</fullName>
    </submittedName>
</protein>
<evidence type="ECO:0000313" key="2">
    <source>
        <dbReference type="EMBL" id="MCH82097.1"/>
    </source>
</evidence>
<keyword evidence="3" id="KW-1185">Reference proteome</keyword>
<gene>
    <name evidence="2" type="ORF">A2U01_0002894</name>
</gene>
<dbReference type="SUPFAM" id="SSF52047">
    <property type="entry name" value="RNI-like"/>
    <property type="match status" value="1"/>
</dbReference>
<dbReference type="PANTHER" id="PTHR36766">
    <property type="entry name" value="PLANT BROAD-SPECTRUM MILDEW RESISTANCE PROTEIN RPW8"/>
    <property type="match status" value="1"/>
</dbReference>
<dbReference type="GO" id="GO:0006952">
    <property type="term" value="P:defense response"/>
    <property type="evidence" value="ECO:0007669"/>
    <property type="project" value="UniProtKB-KW"/>
</dbReference>
<dbReference type="EMBL" id="LXQA010003204">
    <property type="protein sequence ID" value="MCH82097.1"/>
    <property type="molecule type" value="Genomic_DNA"/>
</dbReference>
<dbReference type="Gene3D" id="3.80.10.10">
    <property type="entry name" value="Ribonuclease Inhibitor"/>
    <property type="match status" value="1"/>
</dbReference>
<proteinExistence type="predicted"/>
<evidence type="ECO:0000313" key="3">
    <source>
        <dbReference type="Proteomes" id="UP000265520"/>
    </source>
</evidence>
<dbReference type="PANTHER" id="PTHR36766:SF61">
    <property type="entry name" value="NB-ARC DOMAIN DISEASE RESISTANCE PROTEIN"/>
    <property type="match status" value="1"/>
</dbReference>
<organism evidence="2 3">
    <name type="scientific">Trifolium medium</name>
    <dbReference type="NCBI Taxonomy" id="97028"/>
    <lineage>
        <taxon>Eukaryota</taxon>
        <taxon>Viridiplantae</taxon>
        <taxon>Streptophyta</taxon>
        <taxon>Embryophyta</taxon>
        <taxon>Tracheophyta</taxon>
        <taxon>Spermatophyta</taxon>
        <taxon>Magnoliopsida</taxon>
        <taxon>eudicotyledons</taxon>
        <taxon>Gunneridae</taxon>
        <taxon>Pentapetalae</taxon>
        <taxon>rosids</taxon>
        <taxon>fabids</taxon>
        <taxon>Fabales</taxon>
        <taxon>Fabaceae</taxon>
        <taxon>Papilionoideae</taxon>
        <taxon>50 kb inversion clade</taxon>
        <taxon>NPAAA clade</taxon>
        <taxon>Hologalegina</taxon>
        <taxon>IRL clade</taxon>
        <taxon>Trifolieae</taxon>
        <taxon>Trifolium</taxon>
    </lineage>
</organism>
<name>A0A392M3X7_9FABA</name>
<sequence>MKHLYLEGFPKLFTLPIWIEGATNTLETLRISNCSNLERLPSCLITMSHLKRLYISECPLLKRILFPRDMHCLTALEDLCIDGCPDLCRQYQPHWGVCWPTIAHIKSVFIGEPRGEDANEVIDLLEGQEIIPRAKNNSSS</sequence>
<dbReference type="AlphaFoldDB" id="A0A392M3X7"/>
<dbReference type="InterPro" id="IPR032675">
    <property type="entry name" value="LRR_dom_sf"/>
</dbReference>
<accession>A0A392M3X7</accession>
<keyword evidence="1" id="KW-0611">Plant defense</keyword>
<reference evidence="2 3" key="1">
    <citation type="journal article" date="2018" name="Front. Plant Sci.">
        <title>Red Clover (Trifolium pratense) and Zigzag Clover (T. medium) - A Picture of Genomic Similarities and Differences.</title>
        <authorList>
            <person name="Dluhosova J."/>
            <person name="Istvanek J."/>
            <person name="Nedelnik J."/>
            <person name="Repkova J."/>
        </authorList>
    </citation>
    <scope>NUCLEOTIDE SEQUENCE [LARGE SCALE GENOMIC DNA]</scope>
    <source>
        <strain evidence="3">cv. 10/8</strain>
        <tissue evidence="2">Leaf</tissue>
    </source>
</reference>
<dbReference type="Proteomes" id="UP000265520">
    <property type="component" value="Unassembled WGS sequence"/>
</dbReference>